<dbReference type="GO" id="GO:0016757">
    <property type="term" value="F:glycosyltransferase activity"/>
    <property type="evidence" value="ECO:0007669"/>
    <property type="project" value="UniProtKB-ARBA"/>
</dbReference>
<dbReference type="EMBL" id="JAEKLZ010000420">
    <property type="protein sequence ID" value="MBW8728526.1"/>
    <property type="molecule type" value="Genomic_DNA"/>
</dbReference>
<feature type="domain" description="Glycosyltransferase subfamily 4-like N-terminal" evidence="1">
    <location>
        <begin position="20"/>
        <end position="131"/>
    </location>
</feature>
<dbReference type="Proteomes" id="UP000700706">
    <property type="component" value="Unassembled WGS sequence"/>
</dbReference>
<comment type="caution">
    <text evidence="2">The sequence shown here is derived from an EMBL/GenBank/DDBJ whole genome shotgun (WGS) entry which is preliminary data.</text>
</comment>
<evidence type="ECO:0000313" key="3">
    <source>
        <dbReference type="Proteomes" id="UP000700706"/>
    </source>
</evidence>
<sequence>MALTVLNVAYPLAPVGPDAVGGAEQVLSALDRGLVSAGHRSLVVACEGSEVAGTLWPIPAEAGPLDDAARQRAWAAQRRVIAECRRRWPVDLVHLHGIDFDTYLPADGPTLVTLHLPLGWYPAEALQPARPDLWLHGVSEAQCRDAPAGARLLPPIPNGVSIGDGAAPHAKRGFALMLGRICPEKGIHLALDASRQADVPLIVAGRLFPYDAHIRYFEQEVVPRLDARQRFVGPLGLRRKRRFLAAARCLVVPSLCPETSSLVAMEALSCGTPVVAFPNGALPEIVDHGRTGFLVRDVAEMAEAIRAAADLDPAECKAEAARRFSLDRMVQRYLSVYHRLAAERAPALRASG</sequence>
<dbReference type="Gene3D" id="3.40.50.2000">
    <property type="entry name" value="Glycogen Phosphorylase B"/>
    <property type="match status" value="2"/>
</dbReference>
<dbReference type="Pfam" id="PF13439">
    <property type="entry name" value="Glyco_transf_4"/>
    <property type="match status" value="1"/>
</dbReference>
<reference evidence="2" key="1">
    <citation type="submission" date="2020-06" db="EMBL/GenBank/DDBJ databases">
        <title>Stable isotope informed genome-resolved metagenomics uncovers potential trophic interactions in rhizosphere soil.</title>
        <authorList>
            <person name="Starr E.P."/>
            <person name="Shi S."/>
            <person name="Blazewicz S.J."/>
            <person name="Koch B.J."/>
            <person name="Probst A.J."/>
            <person name="Hungate B.A."/>
            <person name="Pett-Ridge J."/>
            <person name="Firestone M.K."/>
            <person name="Banfield J.F."/>
        </authorList>
    </citation>
    <scope>NUCLEOTIDE SEQUENCE</scope>
    <source>
        <strain evidence="2">YM_69_17</strain>
    </source>
</reference>
<dbReference type="InterPro" id="IPR028098">
    <property type="entry name" value="Glyco_trans_4-like_N"/>
</dbReference>
<dbReference type="AlphaFoldDB" id="A0A952KK60"/>
<evidence type="ECO:0000259" key="1">
    <source>
        <dbReference type="Pfam" id="PF13439"/>
    </source>
</evidence>
<organism evidence="2 3">
    <name type="scientific">Inquilinus limosus</name>
    <dbReference type="NCBI Taxonomy" id="171674"/>
    <lineage>
        <taxon>Bacteria</taxon>
        <taxon>Pseudomonadati</taxon>
        <taxon>Pseudomonadota</taxon>
        <taxon>Alphaproteobacteria</taxon>
        <taxon>Rhodospirillales</taxon>
        <taxon>Rhodospirillaceae</taxon>
        <taxon>Inquilinus</taxon>
    </lineage>
</organism>
<evidence type="ECO:0000313" key="2">
    <source>
        <dbReference type="EMBL" id="MBW8728526.1"/>
    </source>
</evidence>
<dbReference type="CDD" id="cd03802">
    <property type="entry name" value="GT4_AviGT4-like"/>
    <property type="match status" value="1"/>
</dbReference>
<proteinExistence type="predicted"/>
<dbReference type="PANTHER" id="PTHR12526:SF595">
    <property type="entry name" value="BLL5217 PROTEIN"/>
    <property type="match status" value="1"/>
</dbReference>
<dbReference type="Pfam" id="PF13692">
    <property type="entry name" value="Glyco_trans_1_4"/>
    <property type="match status" value="1"/>
</dbReference>
<name>A0A952KK60_9PROT</name>
<dbReference type="SUPFAM" id="SSF53756">
    <property type="entry name" value="UDP-Glycosyltransferase/glycogen phosphorylase"/>
    <property type="match status" value="1"/>
</dbReference>
<protein>
    <submittedName>
        <fullName evidence="2">Glycosyltransferase family 4 protein</fullName>
    </submittedName>
</protein>
<gene>
    <name evidence="2" type="ORF">JF625_25705</name>
</gene>
<accession>A0A952KK60</accession>
<dbReference type="PANTHER" id="PTHR12526">
    <property type="entry name" value="GLYCOSYLTRANSFERASE"/>
    <property type="match status" value="1"/>
</dbReference>